<reference evidence="3 4" key="1">
    <citation type="journal article" date="2020" name="G3 (Bethesda)">
        <title>Draft Genome of the Common Snapping Turtle, Chelydra serpentina, a Model for Phenotypic Plasticity in Reptiles.</title>
        <authorList>
            <person name="Das D."/>
            <person name="Singh S.K."/>
            <person name="Bierstedt J."/>
            <person name="Erickson A."/>
            <person name="Galli G.L.J."/>
            <person name="Crossley D.A. 2nd"/>
            <person name="Rhen T."/>
        </authorList>
    </citation>
    <scope>NUCLEOTIDE SEQUENCE [LARGE SCALE GENOMIC DNA]</scope>
    <source>
        <strain evidence="3">KW</strain>
    </source>
</reference>
<keyword evidence="4" id="KW-1185">Reference proteome</keyword>
<evidence type="ECO:0000259" key="2">
    <source>
        <dbReference type="PROSITE" id="PS50879"/>
    </source>
</evidence>
<dbReference type="InterPro" id="IPR036397">
    <property type="entry name" value="RNaseH_sf"/>
</dbReference>
<feature type="region of interest" description="Disordered" evidence="1">
    <location>
        <begin position="179"/>
        <end position="199"/>
    </location>
</feature>
<dbReference type="SUPFAM" id="SSF53098">
    <property type="entry name" value="Ribonuclease H-like"/>
    <property type="match status" value="1"/>
</dbReference>
<dbReference type="GO" id="GO:0004523">
    <property type="term" value="F:RNA-DNA hybrid ribonuclease activity"/>
    <property type="evidence" value="ECO:0007669"/>
    <property type="project" value="InterPro"/>
</dbReference>
<feature type="domain" description="RNase H type-1" evidence="2">
    <location>
        <begin position="78"/>
        <end position="199"/>
    </location>
</feature>
<evidence type="ECO:0000256" key="1">
    <source>
        <dbReference type="SAM" id="MobiDB-lite"/>
    </source>
</evidence>
<comment type="caution">
    <text evidence="3">The sequence shown here is derived from an EMBL/GenBank/DDBJ whole genome shotgun (WGS) entry which is preliminary data.</text>
</comment>
<name>A0A8T1SPL0_CHESE</name>
<accession>A0A8T1SPL0</accession>
<dbReference type="AlphaFoldDB" id="A0A8T1SPL0"/>
<evidence type="ECO:0000313" key="3">
    <source>
        <dbReference type="EMBL" id="KAG6930869.1"/>
    </source>
</evidence>
<sequence>MHCLPSCKRGPHRSSPHTISSNWSLNSLNVNLTFALCGPLNPATLLPDLPVPPNSHDCMEVVSSVLRVREDLFDVPLANPDLIFFMDGSSFYSEGQHFTGYTLWDVIEPAFLPANWGAQAAELYALARACQLATGITVSIYTDSHYAFGVIHCHRKTHPALRAGAPPFKRFVGTLRRRHHPLQGPHPGEHSCHPGKRPG</sequence>
<dbReference type="GO" id="GO:0003676">
    <property type="term" value="F:nucleic acid binding"/>
    <property type="evidence" value="ECO:0007669"/>
    <property type="project" value="InterPro"/>
</dbReference>
<dbReference type="Proteomes" id="UP000765507">
    <property type="component" value="Unassembled WGS sequence"/>
</dbReference>
<proteinExistence type="predicted"/>
<dbReference type="Pfam" id="PF00075">
    <property type="entry name" value="RNase_H"/>
    <property type="match status" value="1"/>
</dbReference>
<dbReference type="EMBL" id="JAHGAV010000134">
    <property type="protein sequence ID" value="KAG6930869.1"/>
    <property type="molecule type" value="Genomic_DNA"/>
</dbReference>
<protein>
    <recommendedName>
        <fullName evidence="2">RNase H type-1 domain-containing protein</fullName>
    </recommendedName>
</protein>
<dbReference type="InterPro" id="IPR002156">
    <property type="entry name" value="RNaseH_domain"/>
</dbReference>
<evidence type="ECO:0000313" key="4">
    <source>
        <dbReference type="Proteomes" id="UP000765507"/>
    </source>
</evidence>
<dbReference type="PROSITE" id="PS50879">
    <property type="entry name" value="RNASE_H_1"/>
    <property type="match status" value="1"/>
</dbReference>
<gene>
    <name evidence="3" type="ORF">G0U57_002770</name>
</gene>
<dbReference type="Gene3D" id="3.30.420.10">
    <property type="entry name" value="Ribonuclease H-like superfamily/Ribonuclease H"/>
    <property type="match status" value="1"/>
</dbReference>
<dbReference type="OrthoDB" id="8947436at2759"/>
<dbReference type="InterPro" id="IPR012337">
    <property type="entry name" value="RNaseH-like_sf"/>
</dbReference>
<organism evidence="3 4">
    <name type="scientific">Chelydra serpentina</name>
    <name type="common">Snapping turtle</name>
    <name type="synonym">Testudo serpentina</name>
    <dbReference type="NCBI Taxonomy" id="8475"/>
    <lineage>
        <taxon>Eukaryota</taxon>
        <taxon>Metazoa</taxon>
        <taxon>Chordata</taxon>
        <taxon>Craniata</taxon>
        <taxon>Vertebrata</taxon>
        <taxon>Euteleostomi</taxon>
        <taxon>Archelosauria</taxon>
        <taxon>Testudinata</taxon>
        <taxon>Testudines</taxon>
        <taxon>Cryptodira</taxon>
        <taxon>Durocryptodira</taxon>
        <taxon>Americhelydia</taxon>
        <taxon>Chelydroidea</taxon>
        <taxon>Chelydridae</taxon>
        <taxon>Chelydra</taxon>
    </lineage>
</organism>